<dbReference type="HOGENOM" id="CLU_056063_3_1_1"/>
<dbReference type="eggNOG" id="ENOG502R34X">
    <property type="taxonomic scope" value="Eukaryota"/>
</dbReference>
<gene>
    <name evidence="2 4" type="ORF">CBG18676</name>
    <name evidence="2" type="ORF">CBG_18676</name>
</gene>
<organism evidence="2 3">
    <name type="scientific">Caenorhabditis briggsae</name>
    <dbReference type="NCBI Taxonomy" id="6238"/>
    <lineage>
        <taxon>Eukaryota</taxon>
        <taxon>Metazoa</taxon>
        <taxon>Ecdysozoa</taxon>
        <taxon>Nematoda</taxon>
        <taxon>Chromadorea</taxon>
        <taxon>Rhabditida</taxon>
        <taxon>Rhabditina</taxon>
        <taxon>Rhabditomorpha</taxon>
        <taxon>Rhabditoidea</taxon>
        <taxon>Rhabditidae</taxon>
        <taxon>Peloderinae</taxon>
        <taxon>Caenorhabditis</taxon>
    </lineage>
</organism>
<reference evidence="2 3" key="1">
    <citation type="journal article" date="2003" name="PLoS Biol.">
        <title>The genome sequence of Caenorhabditis briggsae: a platform for comparative genomics.</title>
        <authorList>
            <person name="Stein L.D."/>
            <person name="Bao Z."/>
            <person name="Blasiar D."/>
            <person name="Blumenthal T."/>
            <person name="Brent M.R."/>
            <person name="Chen N."/>
            <person name="Chinwalla A."/>
            <person name="Clarke L."/>
            <person name="Clee C."/>
            <person name="Coghlan A."/>
            <person name="Coulson A."/>
            <person name="D'Eustachio P."/>
            <person name="Fitch D.H."/>
            <person name="Fulton L.A."/>
            <person name="Fulton R.E."/>
            <person name="Griffiths-Jones S."/>
            <person name="Harris T.W."/>
            <person name="Hillier L.W."/>
            <person name="Kamath R."/>
            <person name="Kuwabara P.E."/>
            <person name="Mardis E.R."/>
            <person name="Marra M.A."/>
            <person name="Miner T.L."/>
            <person name="Minx P."/>
            <person name="Mullikin J.C."/>
            <person name="Plumb R.W."/>
            <person name="Rogers J."/>
            <person name="Schein J.E."/>
            <person name="Sohrmann M."/>
            <person name="Spieth J."/>
            <person name="Stajich J.E."/>
            <person name="Wei C."/>
            <person name="Willey D."/>
            <person name="Wilson R.K."/>
            <person name="Durbin R."/>
            <person name="Waterston R.H."/>
        </authorList>
    </citation>
    <scope>NUCLEOTIDE SEQUENCE [LARGE SCALE GENOMIC DNA]</scope>
    <source>
        <strain evidence="2 3">AF16</strain>
    </source>
</reference>
<dbReference type="GeneID" id="8580454"/>
<dbReference type="WormBase" id="CBG18676">
    <property type="protein sequence ID" value="CBP28321"/>
    <property type="gene ID" value="WBGene00038053"/>
</dbReference>
<reference evidence="2 3" key="2">
    <citation type="journal article" date="2011" name="PLoS Genet.">
        <title>Caenorhabditis briggsae recombinant inbred line genotypes reveal inter-strain incompatibility and the evolution of recombination.</title>
        <authorList>
            <person name="Ross J.A."/>
            <person name="Koboldt D.C."/>
            <person name="Staisch J.E."/>
            <person name="Chamberlin H.M."/>
            <person name="Gupta B.P."/>
            <person name="Miller R.D."/>
            <person name="Baird S.E."/>
            <person name="Haag E.S."/>
        </authorList>
    </citation>
    <scope>NUCLEOTIDE SEQUENCE [LARGE SCALE GENOMIC DNA]</scope>
    <source>
        <strain evidence="2 3">AF16</strain>
    </source>
</reference>
<evidence type="ECO:0000313" key="3">
    <source>
        <dbReference type="Proteomes" id="UP000008549"/>
    </source>
</evidence>
<keyword evidence="1" id="KW-0812">Transmembrane</keyword>
<protein>
    <submittedName>
        <fullName evidence="2">Protein CBG18676</fullName>
    </submittedName>
</protein>
<dbReference type="PANTHER" id="PTHR31720:SF12">
    <property type="entry name" value="SERPENTINE RECEPTOR, CLASS T-RELATED"/>
    <property type="match status" value="1"/>
</dbReference>
<dbReference type="KEGG" id="cbr:CBG_18676"/>
<feature type="transmembrane region" description="Helical" evidence="1">
    <location>
        <begin position="70"/>
        <end position="90"/>
    </location>
</feature>
<dbReference type="InterPro" id="IPR018817">
    <property type="entry name" value="7TM_GPCR_serpentine_rcpt_Srz"/>
</dbReference>
<dbReference type="CTD" id="8580454"/>
<feature type="transmembrane region" description="Helical" evidence="1">
    <location>
        <begin position="122"/>
        <end position="145"/>
    </location>
</feature>
<dbReference type="FunCoup" id="A8XTV7">
    <property type="interactions" value="2"/>
</dbReference>
<feature type="transmembrane region" description="Helical" evidence="1">
    <location>
        <begin position="12"/>
        <end position="33"/>
    </location>
</feature>
<proteinExistence type="predicted"/>
<evidence type="ECO:0000313" key="4">
    <source>
        <dbReference type="WormBase" id="CBG18676"/>
    </source>
</evidence>
<feature type="transmembrane region" description="Helical" evidence="1">
    <location>
        <begin position="39"/>
        <end position="58"/>
    </location>
</feature>
<keyword evidence="3" id="KW-1185">Reference proteome</keyword>
<dbReference type="AlphaFoldDB" id="A8XTV7"/>
<dbReference type="PANTHER" id="PTHR31720">
    <property type="entry name" value="SERPENTINE RECEPTOR, CLASS Z-RELATED"/>
    <property type="match status" value="1"/>
</dbReference>
<accession>A8XTV7</accession>
<dbReference type="RefSeq" id="XP_002638457.2">
    <property type="nucleotide sequence ID" value="XM_002638411.2"/>
</dbReference>
<sequence length="221" mass="25837">MAFWCFVAFEYLLYYLDYLTLFYLFLIFSALPFACVSEVNQFLIGLLAIQRFFVYFYPSTEKYLNFSRRTVNWILVVAYACSISEGIFLLKTSSEKEPNLSISAMEDNYSVLSYVYNLSLQAFLTASALLYIPIFFLFYALYGVLDNEDKPFLRISAAIECSKIFDALLMPTITQITYLGCNRRNVMALWKTVKPKWFFKSSRRIDSDVRVQYGQRVETTL</sequence>
<dbReference type="InParanoid" id="A8XTV7"/>
<keyword evidence="1" id="KW-1133">Transmembrane helix</keyword>
<keyword evidence="1" id="KW-0472">Membrane</keyword>
<dbReference type="EMBL" id="HE601466">
    <property type="protein sequence ID" value="CAP36083.2"/>
    <property type="molecule type" value="Genomic_DNA"/>
</dbReference>
<name>A8XTV7_CAEBR</name>
<dbReference type="Proteomes" id="UP000008549">
    <property type="component" value="Unassembled WGS sequence"/>
</dbReference>
<evidence type="ECO:0000256" key="1">
    <source>
        <dbReference type="SAM" id="Phobius"/>
    </source>
</evidence>
<dbReference type="Pfam" id="PF10325">
    <property type="entry name" value="7TM_GPCR_Srz"/>
    <property type="match status" value="1"/>
</dbReference>
<evidence type="ECO:0000313" key="2">
    <source>
        <dbReference type="EMBL" id="CAP36083.2"/>
    </source>
</evidence>